<organism evidence="2 3">
    <name type="scientific">Mycobacterium talmoniae</name>
    <dbReference type="NCBI Taxonomy" id="1858794"/>
    <lineage>
        <taxon>Bacteria</taxon>
        <taxon>Bacillati</taxon>
        <taxon>Actinomycetota</taxon>
        <taxon>Actinomycetes</taxon>
        <taxon>Mycobacteriales</taxon>
        <taxon>Mycobacteriaceae</taxon>
        <taxon>Mycobacterium</taxon>
    </lineage>
</organism>
<dbReference type="Proteomes" id="UP000238296">
    <property type="component" value="Unassembled WGS sequence"/>
</dbReference>
<evidence type="ECO:0000313" key="3">
    <source>
        <dbReference type="Proteomes" id="UP000238296"/>
    </source>
</evidence>
<dbReference type="AlphaFoldDB" id="A0A2S8BCX4"/>
<feature type="region of interest" description="Disordered" evidence="1">
    <location>
        <begin position="61"/>
        <end position="113"/>
    </location>
</feature>
<evidence type="ECO:0000256" key="1">
    <source>
        <dbReference type="SAM" id="MobiDB-lite"/>
    </source>
</evidence>
<name>A0A2S8BCX4_9MYCO</name>
<sequence length="132" mass="13882">MISRRATFSSTPNRSRATLASACLTTFCRHSCAIRYSASSMCSGNRMSASSNSRFSCGMERARLASPPAKPRSSSTGGRSPLIAARASANVNRTSSRASSSCWEASAGSSPTARAAASSRYDRVISRCEIPS</sequence>
<evidence type="ECO:0000313" key="2">
    <source>
        <dbReference type="EMBL" id="PQM44501.1"/>
    </source>
</evidence>
<comment type="caution">
    <text evidence="2">The sequence shown here is derived from an EMBL/GenBank/DDBJ whole genome shotgun (WGS) entry which is preliminary data.</text>
</comment>
<reference evidence="2 3" key="1">
    <citation type="journal article" date="2017" name="Int. J. Syst. Evol. Microbiol.">
        <title>Mycobacterium talmoniae sp. nov., a slowly growing mycobacterium isolated from human respiratory samples.</title>
        <authorList>
            <person name="Davidson R.M."/>
            <person name="DeGroote M.A."/>
            <person name="Marola J.L."/>
            <person name="Buss S."/>
            <person name="Jones V."/>
            <person name="McNeil M.R."/>
            <person name="Freifeld A.G."/>
            <person name="Elaine Epperson L."/>
            <person name="Hasan N.A."/>
            <person name="Jackson M."/>
            <person name="Iwen P.C."/>
            <person name="Salfinger M."/>
            <person name="Strong M."/>
        </authorList>
    </citation>
    <scope>NUCLEOTIDE SEQUENCE [LARGE SCALE GENOMIC DNA]</scope>
    <source>
        <strain evidence="2 3">ATCC BAA-2683</strain>
    </source>
</reference>
<proteinExistence type="predicted"/>
<gene>
    <name evidence="2" type="ORF">C1Y40_05339</name>
</gene>
<dbReference type="EMBL" id="PPEA01000785">
    <property type="protein sequence ID" value="PQM44501.1"/>
    <property type="molecule type" value="Genomic_DNA"/>
</dbReference>
<protein>
    <submittedName>
        <fullName evidence="2">Uncharacterized protein</fullName>
    </submittedName>
</protein>
<feature type="compositionally biased region" description="Low complexity" evidence="1">
    <location>
        <begin position="84"/>
        <end position="113"/>
    </location>
</feature>
<accession>A0A2S8BCX4</accession>